<comment type="caution">
    <text evidence="1">The sequence shown here is derived from an EMBL/GenBank/DDBJ whole genome shotgun (WGS) entry which is preliminary data.</text>
</comment>
<dbReference type="RefSeq" id="WP_346757175.1">
    <property type="nucleotide sequence ID" value="NZ_JAUJEB010000001.1"/>
</dbReference>
<proteinExistence type="predicted"/>
<dbReference type="SUPFAM" id="SSF49899">
    <property type="entry name" value="Concanavalin A-like lectins/glucanases"/>
    <property type="match status" value="2"/>
</dbReference>
<evidence type="ECO:0000313" key="2">
    <source>
        <dbReference type="Proteomes" id="UP001172083"/>
    </source>
</evidence>
<accession>A0ABT8L484</accession>
<dbReference type="EMBL" id="JAUJEB010000001">
    <property type="protein sequence ID" value="MDN5211847.1"/>
    <property type="molecule type" value="Genomic_DNA"/>
</dbReference>
<gene>
    <name evidence="1" type="ORF">QQ020_07285</name>
</gene>
<dbReference type="InterPro" id="IPR013783">
    <property type="entry name" value="Ig-like_fold"/>
</dbReference>
<dbReference type="PANTHER" id="PTHR42535:SF2">
    <property type="entry name" value="CHROMOSOME UNDETERMINED SCAFFOLD_146, WHOLE GENOME SHOTGUN SEQUENCE"/>
    <property type="match status" value="1"/>
</dbReference>
<dbReference type="Pfam" id="PF13385">
    <property type="entry name" value="Laminin_G_3"/>
    <property type="match status" value="2"/>
</dbReference>
<protein>
    <submittedName>
        <fullName evidence="1">LamG domain-containing protein</fullName>
    </submittedName>
</protein>
<dbReference type="Proteomes" id="UP001172083">
    <property type="component" value="Unassembled WGS sequence"/>
</dbReference>
<reference evidence="1" key="1">
    <citation type="submission" date="2023-06" db="EMBL/GenBank/DDBJ databases">
        <title>Genomic of Agaribacillus aureum.</title>
        <authorList>
            <person name="Wang G."/>
        </authorList>
    </citation>
    <scope>NUCLEOTIDE SEQUENCE</scope>
    <source>
        <strain evidence="1">BMA12</strain>
    </source>
</reference>
<dbReference type="Gene3D" id="2.60.120.200">
    <property type="match status" value="2"/>
</dbReference>
<name>A0ABT8L484_9BACT</name>
<dbReference type="InterPro" id="IPR013320">
    <property type="entry name" value="ConA-like_dom_sf"/>
</dbReference>
<evidence type="ECO:0000313" key="1">
    <source>
        <dbReference type="EMBL" id="MDN5211847.1"/>
    </source>
</evidence>
<keyword evidence="2" id="KW-1185">Reference proteome</keyword>
<dbReference type="PANTHER" id="PTHR42535">
    <property type="entry name" value="OOKINETE PROTEIN, PUTATIVE-RELATED"/>
    <property type="match status" value="1"/>
</dbReference>
<sequence length="593" mass="64584">MKIFKLLFVGTLFLALGCNEGYIDDISAVDPGPDETAPQITIKFPLEGTQLQVPEPVTSINIQFEVTDDIEINTISVKLDGTEITGFDKFPDYRKAILEHLYDNVTNGDHVLTITATDVDGKSTSESVNFNKALPYVPLYDGEIFYLPFDGDYLDLVSFQNATTVGNPGFAGESVQGLNAYAGAGDSYLTFPTDGLLKNEFSAVFWMKVNAVPDRAGVLVIGPTDPDNPTNMNNRTSGFRFFRENAGGMQRFKLNVGRGDGDSWFDGGNAADVDPTADEWAHFAFTISDTEAAVYINGIEATKGDFVGVDWTDCDVLSIMSGAPRFTGWNHLSDNSFMDELRLFDKALSLSEIQNIYQVESGNAPGYTPKYDGEVFYMPFEDDNTELVSGTAATEVGSPGFADGKVGRAYAGAADAYLTFPADGLQSAEFSAVFWMKLDADPDRAGILVMGPPDVDNADFPDVQNLRTSGFRFFREDASGMQRVKLNAGNGSADTWVDGGADADVDPTAGEWVHYAFTISGTEAIVYINGVEVQLSSFDGIDWTGCDVLSIMSGAPRFTEWNHKSDNSLMDELRLFNKTLTPQEILDIFNAES</sequence>
<dbReference type="Gene3D" id="2.60.40.10">
    <property type="entry name" value="Immunoglobulins"/>
    <property type="match status" value="1"/>
</dbReference>
<organism evidence="1 2">
    <name type="scientific">Agaribacillus aureus</name>
    <dbReference type="NCBI Taxonomy" id="3051825"/>
    <lineage>
        <taxon>Bacteria</taxon>
        <taxon>Pseudomonadati</taxon>
        <taxon>Bacteroidota</taxon>
        <taxon>Cytophagia</taxon>
        <taxon>Cytophagales</taxon>
        <taxon>Splendidivirgaceae</taxon>
        <taxon>Agaribacillus</taxon>
    </lineage>
</organism>
<dbReference type="Pfam" id="PF17957">
    <property type="entry name" value="Big_7"/>
    <property type="match status" value="1"/>
</dbReference>
<dbReference type="PROSITE" id="PS51257">
    <property type="entry name" value="PROKAR_LIPOPROTEIN"/>
    <property type="match status" value="1"/>
</dbReference>